<name>A0A1M6LT35_9FIRM</name>
<evidence type="ECO:0000256" key="1">
    <source>
        <dbReference type="SAM" id="Phobius"/>
    </source>
</evidence>
<dbReference type="Proteomes" id="UP000183975">
    <property type="component" value="Unassembled WGS sequence"/>
</dbReference>
<dbReference type="EMBL" id="FRAH01000005">
    <property type="protein sequence ID" value="SHJ74315.1"/>
    <property type="molecule type" value="Genomic_DNA"/>
</dbReference>
<protein>
    <submittedName>
        <fullName evidence="2">Uncharacterized protein</fullName>
    </submittedName>
</protein>
<dbReference type="RefSeq" id="WP_072848653.1">
    <property type="nucleotide sequence ID" value="NZ_FRAH01000005.1"/>
</dbReference>
<keyword evidence="3" id="KW-1185">Reference proteome</keyword>
<keyword evidence="1" id="KW-1133">Transmembrane helix</keyword>
<evidence type="ECO:0000313" key="3">
    <source>
        <dbReference type="Proteomes" id="UP000183975"/>
    </source>
</evidence>
<sequence>MQKGKAVFFGIVMILVNFCIAVCIQGLLFCPISSPLQAESLAKAYGEFENAHILDHTVLKDSELMLIEREGDVQILELQRNLFFPRYCLLEAHDIPEDDSFYTTAAVTSQVVYPYRVVDRSTIDLENIEVKSGFMKKGFLLSYGICTFLLTMAEGFGYFRWKEMHLSK</sequence>
<feature type="transmembrane region" description="Helical" evidence="1">
    <location>
        <begin position="6"/>
        <end position="30"/>
    </location>
</feature>
<feature type="transmembrane region" description="Helical" evidence="1">
    <location>
        <begin position="140"/>
        <end position="159"/>
    </location>
</feature>
<organism evidence="2 3">
    <name type="scientific">Anaerotignum lactatifermentans DSM 14214</name>
    <dbReference type="NCBI Taxonomy" id="1121323"/>
    <lineage>
        <taxon>Bacteria</taxon>
        <taxon>Bacillati</taxon>
        <taxon>Bacillota</taxon>
        <taxon>Clostridia</taxon>
        <taxon>Lachnospirales</taxon>
        <taxon>Anaerotignaceae</taxon>
        <taxon>Anaerotignum</taxon>
    </lineage>
</organism>
<keyword evidence="1" id="KW-0472">Membrane</keyword>
<proteinExistence type="predicted"/>
<keyword evidence="1" id="KW-0812">Transmembrane</keyword>
<dbReference type="AlphaFoldDB" id="A0A1M6LT35"/>
<gene>
    <name evidence="2" type="ORF">SAMN02745138_00419</name>
</gene>
<reference evidence="2 3" key="1">
    <citation type="submission" date="2016-11" db="EMBL/GenBank/DDBJ databases">
        <authorList>
            <person name="Jaros S."/>
            <person name="Januszkiewicz K."/>
            <person name="Wedrychowicz H."/>
        </authorList>
    </citation>
    <scope>NUCLEOTIDE SEQUENCE [LARGE SCALE GENOMIC DNA]</scope>
    <source>
        <strain evidence="2 3">DSM 14214</strain>
    </source>
</reference>
<evidence type="ECO:0000313" key="2">
    <source>
        <dbReference type="EMBL" id="SHJ74315.1"/>
    </source>
</evidence>
<accession>A0A1M6LT35</accession>